<dbReference type="Proteomes" id="UP000198711">
    <property type="component" value="Unassembled WGS sequence"/>
</dbReference>
<comment type="caution">
    <text evidence="2">The sequence shown here is derived from an EMBL/GenBank/DDBJ whole genome shotgun (WGS) entry which is preliminary data.</text>
</comment>
<feature type="signal peptide" evidence="1">
    <location>
        <begin position="1"/>
        <end position="24"/>
    </location>
</feature>
<evidence type="ECO:0000313" key="3">
    <source>
        <dbReference type="Proteomes" id="UP000198711"/>
    </source>
</evidence>
<dbReference type="Pfam" id="PF11751">
    <property type="entry name" value="PorP_SprF"/>
    <property type="match status" value="1"/>
</dbReference>
<accession>A0A8X8LF86</accession>
<evidence type="ECO:0000256" key="1">
    <source>
        <dbReference type="SAM" id="SignalP"/>
    </source>
</evidence>
<organism evidence="2 3">
    <name type="scientific">Hydrobacter penzbergensis</name>
    <dbReference type="NCBI Taxonomy" id="1235997"/>
    <lineage>
        <taxon>Bacteria</taxon>
        <taxon>Pseudomonadati</taxon>
        <taxon>Bacteroidota</taxon>
        <taxon>Chitinophagia</taxon>
        <taxon>Chitinophagales</taxon>
        <taxon>Chitinophagaceae</taxon>
        <taxon>Hydrobacter</taxon>
    </lineage>
</organism>
<proteinExistence type="predicted"/>
<name>A0A8X8LF86_9BACT</name>
<feature type="chain" id="PRO_5036452601" evidence="1">
    <location>
        <begin position="25"/>
        <end position="339"/>
    </location>
</feature>
<reference evidence="2 3" key="1">
    <citation type="submission" date="2016-10" db="EMBL/GenBank/DDBJ databases">
        <authorList>
            <person name="Varghese N."/>
            <person name="Submissions S."/>
        </authorList>
    </citation>
    <scope>NUCLEOTIDE SEQUENCE [LARGE SCALE GENOMIC DNA]</scope>
    <source>
        <strain evidence="2 3">DSM 25353</strain>
    </source>
</reference>
<gene>
    <name evidence="2" type="ORF">SAMN05444410_11319</name>
</gene>
<dbReference type="EMBL" id="FNNO01000013">
    <property type="protein sequence ID" value="SDX31049.1"/>
    <property type="molecule type" value="Genomic_DNA"/>
</dbReference>
<dbReference type="AlphaFoldDB" id="A0A8X8LF86"/>
<dbReference type="RefSeq" id="WP_257574980.1">
    <property type="nucleotide sequence ID" value="NZ_FNNO01000013.1"/>
</dbReference>
<keyword evidence="3" id="KW-1185">Reference proteome</keyword>
<evidence type="ECO:0000313" key="2">
    <source>
        <dbReference type="EMBL" id="SDX31049.1"/>
    </source>
</evidence>
<protein>
    <submittedName>
        <fullName evidence="2">Type IX secretion system membrane protein, PorP/SprF family</fullName>
    </submittedName>
</protein>
<dbReference type="NCBIfam" id="TIGR03519">
    <property type="entry name" value="T9SS_PorP_fam"/>
    <property type="match status" value="1"/>
</dbReference>
<keyword evidence="1" id="KW-0732">Signal</keyword>
<sequence length="339" mass="37662">MIILLKRSFCLLLLLAIFTGALQAQDPVFSQFYSSPLSVNPALAGNGSADWRLIINRRSQWFASGVDPFNTTSVSFDGKLFKQKDKETNYIGGGLMFMQDYGMSGAYKNNSFHGILSSHVAIDENDYHGLSIGLAATYTNLIIDYTQLSFSSQLASSGFNRALPTNEAYLSTVKPYVSMAAGITYTYTDESSNFDVGVAGYRFMKTRRSALNDSTQLDPPHYNFHADYQAFLSDRLAFNANAVYIVQNSQNFYSLGVNLGHILDDSETPTVFNTGLWYRSNDAVIPYLGLMYRSLQLGLTYDVTLSSSKNSLGSMKTFEFSLILRSPQKVAHAIPCPWK</sequence>
<dbReference type="InterPro" id="IPR019861">
    <property type="entry name" value="PorP/SprF_Bacteroidetes"/>
</dbReference>